<dbReference type="KEGG" id="cre:CHLRE_16g681352v5"/>
<keyword evidence="2" id="KW-1185">Reference proteome</keyword>
<dbReference type="Proteomes" id="UP000006906">
    <property type="component" value="Chromosome 16"/>
</dbReference>
<evidence type="ECO:0000313" key="1">
    <source>
        <dbReference type="EMBL" id="PNW72129.1"/>
    </source>
</evidence>
<sequence>MPLPRENKEFLAPASTAHQRRTVLPYGSAVARPPQARRINGGRCCPTAPLWQGLRKHGASTADGASLRLRFGKVGCGSLGGLGNLWRQADGKRAERRYTVYLGHGYRKHGRA</sequence>
<organism evidence="1 2">
    <name type="scientific">Chlamydomonas reinhardtii</name>
    <name type="common">Chlamydomonas smithii</name>
    <dbReference type="NCBI Taxonomy" id="3055"/>
    <lineage>
        <taxon>Eukaryota</taxon>
        <taxon>Viridiplantae</taxon>
        <taxon>Chlorophyta</taxon>
        <taxon>core chlorophytes</taxon>
        <taxon>Chlorophyceae</taxon>
        <taxon>CS clade</taxon>
        <taxon>Chlamydomonadales</taxon>
        <taxon>Chlamydomonadaceae</taxon>
        <taxon>Chlamydomonas</taxon>
    </lineage>
</organism>
<protein>
    <submittedName>
        <fullName evidence="1">Uncharacterized protein</fullName>
    </submittedName>
</protein>
<proteinExistence type="predicted"/>
<dbReference type="AlphaFoldDB" id="A0A2K3CV17"/>
<reference evidence="1 2" key="1">
    <citation type="journal article" date="2007" name="Science">
        <title>The Chlamydomonas genome reveals the evolution of key animal and plant functions.</title>
        <authorList>
            <person name="Merchant S.S."/>
            <person name="Prochnik S.E."/>
            <person name="Vallon O."/>
            <person name="Harris E.H."/>
            <person name="Karpowicz S.J."/>
            <person name="Witman G.B."/>
            <person name="Terry A."/>
            <person name="Salamov A."/>
            <person name="Fritz-Laylin L.K."/>
            <person name="Marechal-Drouard L."/>
            <person name="Marshall W.F."/>
            <person name="Qu L.H."/>
            <person name="Nelson D.R."/>
            <person name="Sanderfoot A.A."/>
            <person name="Spalding M.H."/>
            <person name="Kapitonov V.V."/>
            <person name="Ren Q."/>
            <person name="Ferris P."/>
            <person name="Lindquist E."/>
            <person name="Shapiro H."/>
            <person name="Lucas S.M."/>
            <person name="Grimwood J."/>
            <person name="Schmutz J."/>
            <person name="Cardol P."/>
            <person name="Cerutti H."/>
            <person name="Chanfreau G."/>
            <person name="Chen C.L."/>
            <person name="Cognat V."/>
            <person name="Croft M.T."/>
            <person name="Dent R."/>
            <person name="Dutcher S."/>
            <person name="Fernandez E."/>
            <person name="Fukuzawa H."/>
            <person name="Gonzalez-Ballester D."/>
            <person name="Gonzalez-Halphen D."/>
            <person name="Hallmann A."/>
            <person name="Hanikenne M."/>
            <person name="Hippler M."/>
            <person name="Inwood W."/>
            <person name="Jabbari K."/>
            <person name="Kalanon M."/>
            <person name="Kuras R."/>
            <person name="Lefebvre P.A."/>
            <person name="Lemaire S.D."/>
            <person name="Lobanov A.V."/>
            <person name="Lohr M."/>
            <person name="Manuell A."/>
            <person name="Meier I."/>
            <person name="Mets L."/>
            <person name="Mittag M."/>
            <person name="Mittelmeier T."/>
            <person name="Moroney J.V."/>
            <person name="Moseley J."/>
            <person name="Napoli C."/>
            <person name="Nedelcu A.M."/>
            <person name="Niyogi K."/>
            <person name="Novoselov S.V."/>
            <person name="Paulsen I.T."/>
            <person name="Pazour G."/>
            <person name="Purton S."/>
            <person name="Ral J.P."/>
            <person name="Riano-Pachon D.M."/>
            <person name="Riekhof W."/>
            <person name="Rymarquis L."/>
            <person name="Schroda M."/>
            <person name="Stern D."/>
            <person name="Umen J."/>
            <person name="Willows R."/>
            <person name="Wilson N."/>
            <person name="Zimmer S.L."/>
            <person name="Allmer J."/>
            <person name="Balk J."/>
            <person name="Bisova K."/>
            <person name="Chen C.J."/>
            <person name="Elias M."/>
            <person name="Gendler K."/>
            <person name="Hauser C."/>
            <person name="Lamb M.R."/>
            <person name="Ledford H."/>
            <person name="Long J.C."/>
            <person name="Minagawa J."/>
            <person name="Page M.D."/>
            <person name="Pan J."/>
            <person name="Pootakham W."/>
            <person name="Roje S."/>
            <person name="Rose A."/>
            <person name="Stahlberg E."/>
            <person name="Terauchi A.M."/>
            <person name="Yang P."/>
            <person name="Ball S."/>
            <person name="Bowler C."/>
            <person name="Dieckmann C.L."/>
            <person name="Gladyshev V.N."/>
            <person name="Green P."/>
            <person name="Jorgensen R."/>
            <person name="Mayfield S."/>
            <person name="Mueller-Roeber B."/>
            <person name="Rajamani S."/>
            <person name="Sayre R.T."/>
            <person name="Brokstein P."/>
            <person name="Dubchak I."/>
            <person name="Goodstein D."/>
            <person name="Hornick L."/>
            <person name="Huang Y.W."/>
            <person name="Jhaveri J."/>
            <person name="Luo Y."/>
            <person name="Martinez D."/>
            <person name="Ngau W.C."/>
            <person name="Otillar B."/>
            <person name="Poliakov A."/>
            <person name="Porter A."/>
            <person name="Szajkowski L."/>
            <person name="Werner G."/>
            <person name="Zhou K."/>
            <person name="Grigoriev I.V."/>
            <person name="Rokhsar D.S."/>
            <person name="Grossman A.R."/>
        </authorList>
    </citation>
    <scope>NUCLEOTIDE SEQUENCE [LARGE SCALE GENOMIC DNA]</scope>
    <source>
        <strain evidence="2">CC-503</strain>
    </source>
</reference>
<dbReference type="EMBL" id="CM008977">
    <property type="protein sequence ID" value="PNW72129.1"/>
    <property type="molecule type" value="Genomic_DNA"/>
</dbReference>
<dbReference type="GeneID" id="5717554"/>
<dbReference type="Gramene" id="PNW72129">
    <property type="protein sequence ID" value="PNW72129"/>
    <property type="gene ID" value="CHLRE_16g681352v5"/>
</dbReference>
<gene>
    <name evidence="1" type="ORF">CHLRE_16g681352v5</name>
</gene>
<evidence type="ECO:0000313" key="2">
    <source>
        <dbReference type="Proteomes" id="UP000006906"/>
    </source>
</evidence>
<name>A0A2K3CV17_CHLRE</name>
<dbReference type="RefSeq" id="XP_042916009.1">
    <property type="nucleotide sequence ID" value="XM_043071430.1"/>
</dbReference>
<dbReference type="PaxDb" id="3055-EDP04546"/>
<dbReference type="InParanoid" id="A0A2K3CV17"/>
<accession>A0A2K3CV17</accession>